<name>A0A7R9XMZ8_CAEEL</name>
<sequence>MRLFITFSLFLTLIYGIFGQSLDPMEPPSLMENKTIQLFGNITGGPIELHSQTGSRRRRDTVENAGKSAWDTAGDVGKSVIDTVENAGAAVKNGASDLDEKLMGSG</sequence>
<accession>A0A7R9XMZ8</accession>
<evidence type="ECO:0000256" key="1">
    <source>
        <dbReference type="SAM" id="SignalP"/>
    </source>
</evidence>
<dbReference type="AGR" id="WB:WBGene00021701"/>
<dbReference type="AlphaFoldDB" id="A0A7R9XMZ8"/>
<dbReference type="Proteomes" id="UP000001940">
    <property type="component" value="Chromosome III"/>
</dbReference>
<keyword evidence="1" id="KW-0732">Signal</keyword>
<evidence type="ECO:0000313" key="4">
    <source>
        <dbReference type="WormBase" id="Y48G9A.7b"/>
    </source>
</evidence>
<feature type="signal peptide" evidence="1">
    <location>
        <begin position="1"/>
        <end position="19"/>
    </location>
</feature>
<gene>
    <name evidence="2" type="ORF">CELE_Y48G9A.7</name>
    <name evidence="2 4" type="ORF">Y48G9A.7</name>
</gene>
<evidence type="ECO:0000313" key="3">
    <source>
        <dbReference type="Proteomes" id="UP000001940"/>
    </source>
</evidence>
<dbReference type="WormBase" id="Y48G9A.7b">
    <property type="protein sequence ID" value="CE54291"/>
    <property type="gene ID" value="WBGene00021701"/>
</dbReference>
<dbReference type="InParanoid" id="A0A7R9XMZ8"/>
<dbReference type="EMBL" id="BX284603">
    <property type="protein sequence ID" value="CAD8126330.1"/>
    <property type="molecule type" value="Genomic_DNA"/>
</dbReference>
<feature type="chain" id="PRO_5030834307" evidence="1">
    <location>
        <begin position="20"/>
        <end position="106"/>
    </location>
</feature>
<organism evidence="2 3">
    <name type="scientific">Caenorhabditis elegans</name>
    <dbReference type="NCBI Taxonomy" id="6239"/>
    <lineage>
        <taxon>Eukaryota</taxon>
        <taxon>Metazoa</taxon>
        <taxon>Ecdysozoa</taxon>
        <taxon>Nematoda</taxon>
        <taxon>Chromadorea</taxon>
        <taxon>Rhabditida</taxon>
        <taxon>Rhabditina</taxon>
        <taxon>Rhabditomorpha</taxon>
        <taxon>Rhabditoidea</taxon>
        <taxon>Rhabditidae</taxon>
        <taxon>Peloderinae</taxon>
        <taxon>Caenorhabditis</taxon>
    </lineage>
</organism>
<protein>
    <submittedName>
        <fullName evidence="2">Late embryogenesis abundant protein D-29-like</fullName>
    </submittedName>
</protein>
<keyword evidence="3" id="KW-1185">Reference proteome</keyword>
<evidence type="ECO:0000313" key="2">
    <source>
        <dbReference type="EMBL" id="CAD8126330.1"/>
    </source>
</evidence>
<reference evidence="2 3" key="1">
    <citation type="journal article" date="1998" name="Science">
        <title>Genome sequence of the nematode C. elegans: a platform for investigating biology.</title>
        <authorList>
            <consortium name="The C. elegans sequencing consortium"/>
            <person name="Sulson J.E."/>
            <person name="Waterston R."/>
        </authorList>
    </citation>
    <scope>NUCLEOTIDE SEQUENCE [LARGE SCALE GENOMIC DNA]</scope>
    <source>
        <strain evidence="2 3">Bristol N2</strain>
    </source>
</reference>
<proteinExistence type="predicted"/>